<evidence type="ECO:0000259" key="3">
    <source>
        <dbReference type="PROSITE" id="PS51736"/>
    </source>
</evidence>
<accession>X1L793</accession>
<comment type="caution">
    <text evidence="4">The sequence shown here is derived from an EMBL/GenBank/DDBJ whole genome shotgun (WGS) entry which is preliminary data.</text>
</comment>
<dbReference type="PANTHER" id="PTHR30461:SF2">
    <property type="entry name" value="SERINE RECOMBINASE PINE-RELATED"/>
    <property type="match status" value="1"/>
</dbReference>
<name>X1L793_9ZZZZ</name>
<keyword evidence="2" id="KW-0233">DNA recombination</keyword>
<dbReference type="InterPro" id="IPR006119">
    <property type="entry name" value="Resolv_N"/>
</dbReference>
<organism evidence="4">
    <name type="scientific">marine sediment metagenome</name>
    <dbReference type="NCBI Taxonomy" id="412755"/>
    <lineage>
        <taxon>unclassified sequences</taxon>
        <taxon>metagenomes</taxon>
        <taxon>ecological metagenomes</taxon>
    </lineage>
</organism>
<gene>
    <name evidence="4" type="ORF">S06H3_02506</name>
</gene>
<evidence type="ECO:0000256" key="1">
    <source>
        <dbReference type="ARBA" id="ARBA00023125"/>
    </source>
</evidence>
<dbReference type="InterPro" id="IPR050639">
    <property type="entry name" value="SSR_resolvase"/>
</dbReference>
<sequence length="123" mass="14408">MTRKILQTLAEYERKVIGARTKAAMLRHQANGRLMGSIPPYGFMVDPKDSRRIIKNPYERIIINQIQRFDKKGLSLRQIAAELTNLKYKPRKVRKKFKGRTVLVKGKWNPQTIHLILKRLSPE</sequence>
<protein>
    <recommendedName>
        <fullName evidence="3">Resolvase/invertase-type recombinase catalytic domain-containing protein</fullName>
    </recommendedName>
</protein>
<evidence type="ECO:0000313" key="4">
    <source>
        <dbReference type="EMBL" id="GAI01756.1"/>
    </source>
</evidence>
<keyword evidence="1" id="KW-0238">DNA-binding</keyword>
<dbReference type="PANTHER" id="PTHR30461">
    <property type="entry name" value="DNA-INVERTASE FROM LAMBDOID PROPHAGE"/>
    <property type="match status" value="1"/>
</dbReference>
<evidence type="ECO:0000256" key="2">
    <source>
        <dbReference type="ARBA" id="ARBA00023172"/>
    </source>
</evidence>
<dbReference type="GO" id="GO:0003677">
    <property type="term" value="F:DNA binding"/>
    <property type="evidence" value="ECO:0007669"/>
    <property type="project" value="UniProtKB-KW"/>
</dbReference>
<reference evidence="4" key="1">
    <citation type="journal article" date="2014" name="Front. Microbiol.">
        <title>High frequency of phylogenetically diverse reductive dehalogenase-homologous genes in deep subseafloor sedimentary metagenomes.</title>
        <authorList>
            <person name="Kawai M."/>
            <person name="Futagami T."/>
            <person name="Toyoda A."/>
            <person name="Takaki Y."/>
            <person name="Nishi S."/>
            <person name="Hori S."/>
            <person name="Arai W."/>
            <person name="Tsubouchi T."/>
            <person name="Morono Y."/>
            <person name="Uchiyama I."/>
            <person name="Ito T."/>
            <person name="Fujiyama A."/>
            <person name="Inagaki F."/>
            <person name="Takami H."/>
        </authorList>
    </citation>
    <scope>NUCLEOTIDE SEQUENCE</scope>
    <source>
        <strain evidence="4">Expedition CK06-06</strain>
    </source>
</reference>
<proteinExistence type="predicted"/>
<dbReference type="Gene3D" id="3.90.1750.20">
    <property type="entry name" value="Putative Large Serine Recombinase, Chain B, Domain 2"/>
    <property type="match status" value="1"/>
</dbReference>
<dbReference type="AlphaFoldDB" id="X1L793"/>
<dbReference type="GO" id="GO:0000150">
    <property type="term" value="F:DNA strand exchange activity"/>
    <property type="evidence" value="ECO:0007669"/>
    <property type="project" value="InterPro"/>
</dbReference>
<dbReference type="PROSITE" id="PS51736">
    <property type="entry name" value="RECOMBINASES_3"/>
    <property type="match status" value="1"/>
</dbReference>
<dbReference type="EMBL" id="BARV01000743">
    <property type="protein sequence ID" value="GAI01756.1"/>
    <property type="molecule type" value="Genomic_DNA"/>
</dbReference>
<feature type="domain" description="Resolvase/invertase-type recombinase catalytic" evidence="3">
    <location>
        <begin position="1"/>
        <end position="32"/>
    </location>
</feature>
<dbReference type="InterPro" id="IPR038109">
    <property type="entry name" value="DNA_bind_recomb_sf"/>
</dbReference>